<organism evidence="1 2">
    <name type="scientific">Maledivibacter halophilus</name>
    <dbReference type="NCBI Taxonomy" id="36842"/>
    <lineage>
        <taxon>Bacteria</taxon>
        <taxon>Bacillati</taxon>
        <taxon>Bacillota</taxon>
        <taxon>Clostridia</taxon>
        <taxon>Peptostreptococcales</taxon>
        <taxon>Caminicellaceae</taxon>
        <taxon>Maledivibacter</taxon>
    </lineage>
</organism>
<accession>A0A1T5MF22</accession>
<sequence length="164" mass="19007">MDHPIFQKIKVIILILVILPVFAEAFRFIKFQTMFQEDIYDCAINAIELSMDDEYRKSNISLIDETLCINIFYEILKDKYKLGNSLAPLGSSFIKGQIYINSILVEEGKYYLDSNGRAVTDEFPSMYVKGHFYIRPFIMAPIEKIEVPFEVEAVNKRILKGDES</sequence>
<dbReference type="AlphaFoldDB" id="A0A1T5MF22"/>
<reference evidence="1 2" key="1">
    <citation type="submission" date="2017-02" db="EMBL/GenBank/DDBJ databases">
        <authorList>
            <person name="Peterson S.W."/>
        </authorList>
    </citation>
    <scope>NUCLEOTIDE SEQUENCE [LARGE SCALE GENOMIC DNA]</scope>
    <source>
        <strain evidence="1 2">M1</strain>
    </source>
</reference>
<protein>
    <submittedName>
        <fullName evidence="1">Uncharacterized protein</fullName>
    </submittedName>
</protein>
<proteinExistence type="predicted"/>
<dbReference type="RefSeq" id="WP_079494981.1">
    <property type="nucleotide sequence ID" value="NZ_FUZT01000015.1"/>
</dbReference>
<gene>
    <name evidence="1" type="ORF">SAMN02194393_04576</name>
</gene>
<dbReference type="STRING" id="36842.SAMN02194393_04576"/>
<evidence type="ECO:0000313" key="1">
    <source>
        <dbReference type="EMBL" id="SKC86820.1"/>
    </source>
</evidence>
<evidence type="ECO:0000313" key="2">
    <source>
        <dbReference type="Proteomes" id="UP000190285"/>
    </source>
</evidence>
<keyword evidence="2" id="KW-1185">Reference proteome</keyword>
<name>A0A1T5MF22_9FIRM</name>
<dbReference type="Proteomes" id="UP000190285">
    <property type="component" value="Unassembled WGS sequence"/>
</dbReference>
<dbReference type="EMBL" id="FUZT01000015">
    <property type="protein sequence ID" value="SKC86820.1"/>
    <property type="molecule type" value="Genomic_DNA"/>
</dbReference>